<dbReference type="GO" id="GO:0008250">
    <property type="term" value="C:oligosaccharyltransferase complex"/>
    <property type="evidence" value="ECO:0007669"/>
    <property type="project" value="TreeGrafter"/>
</dbReference>
<evidence type="ECO:0000313" key="8">
    <source>
        <dbReference type="EMBL" id="CAH2355859.1"/>
    </source>
</evidence>
<feature type="transmembrane region" description="Helical" evidence="6">
    <location>
        <begin position="323"/>
        <end position="343"/>
    </location>
</feature>
<evidence type="ECO:0000256" key="4">
    <source>
        <dbReference type="ARBA" id="ARBA00023136"/>
    </source>
</evidence>
<keyword evidence="3 6" id="KW-1133">Transmembrane helix</keyword>
<comment type="caution">
    <text evidence="8">The sequence shown here is derived from an EMBL/GenBank/DDBJ whole genome shotgun (WGS) entry which is preliminary data.</text>
</comment>
<sequence>MNIFVIWALFLGLTLSAESISPITELNELTSASPNKVIEVTNSDISFIFGTKEKAVEREFWTVLALTSTHPSHGCTGCEDLQKIYGRVAKSWFADYLDLNMLYFANIDVVDPTNMQLFEDLGLTTIPHVWLIPPNKKDDSEDDDEDEEEGTKKIKGFNLLEEPRFTFQIPDVGNADQALEFARFLTKNLQKSILIRQEDPVGSFIQTFGLTLGGIILFKKRGPRIITNLGKTAVYKAIVITAILAFVCGYSFTTIQRVPFIAKNDDDEVIYISGGQSYQFGIEIVVVGANYLALGISLVSMIYFGRYKVRAGSLLENEAAKSFVVISHSVVLYLLYSCLTSIVSRKDPGYPYHFTKLF</sequence>
<dbReference type="PANTHER" id="PTHR12692">
    <property type="entry name" value="DOLICHYL-DIPHOSPHOOLIGOSACCHARIDE--PROTEIN GLYCOSYLTRANSFERASE-RELATED"/>
    <property type="match status" value="1"/>
</dbReference>
<dbReference type="Gene3D" id="3.40.30.10">
    <property type="entry name" value="Glutaredoxin"/>
    <property type="match status" value="1"/>
</dbReference>
<keyword evidence="7" id="KW-0732">Signal</keyword>
<evidence type="ECO:0000313" key="9">
    <source>
        <dbReference type="Proteomes" id="UP000837801"/>
    </source>
</evidence>
<feature type="compositionally biased region" description="Acidic residues" evidence="5">
    <location>
        <begin position="140"/>
        <end position="149"/>
    </location>
</feature>
<evidence type="ECO:0000256" key="5">
    <source>
        <dbReference type="SAM" id="MobiDB-lite"/>
    </source>
</evidence>
<dbReference type="OrthoDB" id="67566at2759"/>
<dbReference type="Pfam" id="PF04756">
    <property type="entry name" value="OST3_OST6"/>
    <property type="match status" value="1"/>
</dbReference>
<evidence type="ECO:0000256" key="6">
    <source>
        <dbReference type="SAM" id="Phobius"/>
    </source>
</evidence>
<feature type="transmembrane region" description="Helical" evidence="6">
    <location>
        <begin position="201"/>
        <end position="218"/>
    </location>
</feature>
<keyword evidence="4 6" id="KW-0472">Membrane</keyword>
<accession>A0A9P0W071</accession>
<keyword evidence="9" id="KW-1185">Reference proteome</keyword>
<feature type="transmembrane region" description="Helical" evidence="6">
    <location>
        <begin position="278"/>
        <end position="303"/>
    </location>
</feature>
<feature type="transmembrane region" description="Helical" evidence="6">
    <location>
        <begin position="238"/>
        <end position="258"/>
    </location>
</feature>
<name>A0A9P0W071_9ASCO</name>
<protein>
    <submittedName>
        <fullName evidence="8">Dolichyl-diphosphooligosaccharide--protein glycosyltransferase subunit Ost6p</fullName>
    </submittedName>
</protein>
<evidence type="ECO:0000256" key="3">
    <source>
        <dbReference type="ARBA" id="ARBA00022989"/>
    </source>
</evidence>
<reference evidence="8" key="1">
    <citation type="submission" date="2022-03" db="EMBL/GenBank/DDBJ databases">
        <authorList>
            <person name="Legras J.-L."/>
            <person name="Devillers H."/>
            <person name="Grondin C."/>
        </authorList>
    </citation>
    <scope>NUCLEOTIDE SEQUENCE</scope>
    <source>
        <strain evidence="8">CLIB 1423</strain>
    </source>
</reference>
<gene>
    <name evidence="8" type="ORF">CLIB1423_36S00474</name>
</gene>
<dbReference type="Proteomes" id="UP000837801">
    <property type="component" value="Unassembled WGS sequence"/>
</dbReference>
<evidence type="ECO:0000256" key="1">
    <source>
        <dbReference type="ARBA" id="ARBA00004141"/>
    </source>
</evidence>
<keyword evidence="2 6" id="KW-0812">Transmembrane</keyword>
<dbReference type="InterPro" id="IPR021149">
    <property type="entry name" value="OligosaccharylTrfase_OST3/OST6"/>
</dbReference>
<dbReference type="GO" id="GO:0018279">
    <property type="term" value="P:protein N-linked glycosylation via asparagine"/>
    <property type="evidence" value="ECO:0007669"/>
    <property type="project" value="TreeGrafter"/>
</dbReference>
<proteinExistence type="predicted"/>
<feature type="region of interest" description="Disordered" evidence="5">
    <location>
        <begin position="134"/>
        <end position="153"/>
    </location>
</feature>
<feature type="signal peptide" evidence="7">
    <location>
        <begin position="1"/>
        <end position="19"/>
    </location>
</feature>
<evidence type="ECO:0000256" key="2">
    <source>
        <dbReference type="ARBA" id="ARBA00022692"/>
    </source>
</evidence>
<feature type="chain" id="PRO_5040417866" evidence="7">
    <location>
        <begin position="20"/>
        <end position="358"/>
    </location>
</feature>
<organism evidence="8 9">
    <name type="scientific">[Candida] railenensis</name>
    <dbReference type="NCBI Taxonomy" id="45579"/>
    <lineage>
        <taxon>Eukaryota</taxon>
        <taxon>Fungi</taxon>
        <taxon>Dikarya</taxon>
        <taxon>Ascomycota</taxon>
        <taxon>Saccharomycotina</taxon>
        <taxon>Pichiomycetes</taxon>
        <taxon>Debaryomycetaceae</taxon>
        <taxon>Kurtzmaniella</taxon>
    </lineage>
</organism>
<dbReference type="PANTHER" id="PTHR12692:SF3">
    <property type="entry name" value="DOLICHYL-DIPHOSPHOOLIGOSACCHARIDE--PROTEIN GLYCOSYLTRANSFERASE SUBUNIT OST6"/>
    <property type="match status" value="1"/>
</dbReference>
<comment type="subcellular location">
    <subcellularLocation>
        <location evidence="1">Membrane</location>
        <topology evidence="1">Multi-pass membrane protein</topology>
    </subcellularLocation>
</comment>
<dbReference type="EMBL" id="CAKXYY010000036">
    <property type="protein sequence ID" value="CAH2355859.1"/>
    <property type="molecule type" value="Genomic_DNA"/>
</dbReference>
<evidence type="ECO:0000256" key="7">
    <source>
        <dbReference type="SAM" id="SignalP"/>
    </source>
</evidence>
<dbReference type="AlphaFoldDB" id="A0A9P0W071"/>